<sequence>MMFYQMTGQNFQWELEEDSEPRRLPGLAWHNSATPPAFSLILSPCFIIRKSAPAGRRCPC</sequence>
<dbReference type="EMBL" id="WKFB01000298">
    <property type="protein sequence ID" value="KAF6727695.1"/>
    <property type="molecule type" value="Genomic_DNA"/>
</dbReference>
<accession>A0A834CIW7</accession>
<proteinExistence type="predicted"/>
<dbReference type="AlphaFoldDB" id="A0A834CIW7"/>
<protein>
    <submittedName>
        <fullName evidence="1">Uncharacterized protein</fullName>
    </submittedName>
</protein>
<gene>
    <name evidence="1" type="ORF">FQA47_006838</name>
</gene>
<name>A0A834CIW7_ORYME</name>
<dbReference type="Proteomes" id="UP000646548">
    <property type="component" value="Unassembled WGS sequence"/>
</dbReference>
<comment type="caution">
    <text evidence="1">The sequence shown here is derived from an EMBL/GenBank/DDBJ whole genome shotgun (WGS) entry which is preliminary data.</text>
</comment>
<evidence type="ECO:0000313" key="2">
    <source>
        <dbReference type="Proteomes" id="UP000646548"/>
    </source>
</evidence>
<feature type="non-terminal residue" evidence="1">
    <location>
        <position position="60"/>
    </location>
</feature>
<evidence type="ECO:0000313" key="1">
    <source>
        <dbReference type="EMBL" id="KAF6727695.1"/>
    </source>
</evidence>
<reference evidence="1" key="1">
    <citation type="journal article" name="BMC Genomics">
        <title>Long-read sequencing and de novo genome assembly of marine medaka (Oryzias melastigma).</title>
        <authorList>
            <person name="Liang P."/>
            <person name="Saqib H.S.A."/>
            <person name="Ni X."/>
            <person name="Shen Y."/>
        </authorList>
    </citation>
    <scope>NUCLEOTIDE SEQUENCE</scope>
    <source>
        <strain evidence="1">Bigg-433</strain>
    </source>
</reference>
<organism evidence="1 2">
    <name type="scientific">Oryzias melastigma</name>
    <name type="common">Marine medaka</name>
    <dbReference type="NCBI Taxonomy" id="30732"/>
    <lineage>
        <taxon>Eukaryota</taxon>
        <taxon>Metazoa</taxon>
        <taxon>Chordata</taxon>
        <taxon>Craniata</taxon>
        <taxon>Vertebrata</taxon>
        <taxon>Euteleostomi</taxon>
        <taxon>Actinopterygii</taxon>
        <taxon>Neopterygii</taxon>
        <taxon>Teleostei</taxon>
        <taxon>Neoteleostei</taxon>
        <taxon>Acanthomorphata</taxon>
        <taxon>Ovalentaria</taxon>
        <taxon>Atherinomorphae</taxon>
        <taxon>Beloniformes</taxon>
        <taxon>Adrianichthyidae</taxon>
        <taxon>Oryziinae</taxon>
        <taxon>Oryzias</taxon>
    </lineage>
</organism>